<reference evidence="3 4" key="1">
    <citation type="submission" date="2017-03" db="EMBL/GenBank/DDBJ databases">
        <title>Genomes of endolithic fungi from Antarctica.</title>
        <authorList>
            <person name="Coleine C."/>
            <person name="Masonjones S."/>
            <person name="Stajich J.E."/>
        </authorList>
    </citation>
    <scope>NUCLEOTIDE SEQUENCE [LARGE SCALE GENOMIC DNA]</scope>
    <source>
        <strain evidence="3 4">CCFEE 5184</strain>
    </source>
</reference>
<evidence type="ECO:0000259" key="2">
    <source>
        <dbReference type="Pfam" id="PF22980"/>
    </source>
</evidence>
<dbReference type="Pfam" id="PF22980">
    <property type="entry name" value="Myb_DNA-bind_8"/>
    <property type="match status" value="1"/>
</dbReference>
<dbReference type="STRING" id="329884.A0A4U0XL97"/>
<organism evidence="3 4">
    <name type="scientific">Friedmanniomyces simplex</name>
    <dbReference type="NCBI Taxonomy" id="329884"/>
    <lineage>
        <taxon>Eukaryota</taxon>
        <taxon>Fungi</taxon>
        <taxon>Dikarya</taxon>
        <taxon>Ascomycota</taxon>
        <taxon>Pezizomycotina</taxon>
        <taxon>Dothideomycetes</taxon>
        <taxon>Dothideomycetidae</taxon>
        <taxon>Mycosphaerellales</taxon>
        <taxon>Teratosphaeriaceae</taxon>
        <taxon>Friedmanniomyces</taxon>
    </lineage>
</organism>
<evidence type="ECO:0000313" key="3">
    <source>
        <dbReference type="EMBL" id="TKA78042.1"/>
    </source>
</evidence>
<sequence length="131" mass="13814">MAKESAPAVTDEAFFMAIIEQLGGTSGIDWQTVADKCKIVSKGAAGKRWSRLKLKYGQEAGAKLRSSDASPIKSGTPAVADGEEKTPKTQSAKKKESSKKRKAADPAEEDGSAAGQKRVKAEEEEENDGGS</sequence>
<feature type="domain" description="Myb-like DNA-binding" evidence="2">
    <location>
        <begin position="11"/>
        <end position="57"/>
    </location>
</feature>
<evidence type="ECO:0000256" key="1">
    <source>
        <dbReference type="SAM" id="MobiDB-lite"/>
    </source>
</evidence>
<keyword evidence="4" id="KW-1185">Reference proteome</keyword>
<proteinExistence type="predicted"/>
<dbReference type="EMBL" id="NAJQ01000122">
    <property type="protein sequence ID" value="TKA78042.1"/>
    <property type="molecule type" value="Genomic_DNA"/>
</dbReference>
<feature type="compositionally biased region" description="Acidic residues" evidence="1">
    <location>
        <begin position="122"/>
        <end position="131"/>
    </location>
</feature>
<dbReference type="Proteomes" id="UP000309340">
    <property type="component" value="Unassembled WGS sequence"/>
</dbReference>
<feature type="region of interest" description="Disordered" evidence="1">
    <location>
        <begin position="60"/>
        <end position="131"/>
    </location>
</feature>
<comment type="caution">
    <text evidence="3">The sequence shown here is derived from an EMBL/GenBank/DDBJ whole genome shotgun (WGS) entry which is preliminary data.</text>
</comment>
<gene>
    <name evidence="3" type="ORF">B0A55_02130</name>
</gene>
<protein>
    <recommendedName>
        <fullName evidence="2">Myb-like DNA-binding domain-containing protein</fullName>
    </recommendedName>
</protein>
<evidence type="ECO:0000313" key="4">
    <source>
        <dbReference type="Proteomes" id="UP000309340"/>
    </source>
</evidence>
<dbReference type="OrthoDB" id="3944408at2759"/>
<accession>A0A4U0XL97</accession>
<name>A0A4U0XL97_9PEZI</name>
<dbReference type="InterPro" id="IPR054505">
    <property type="entry name" value="Myb_DNA-bind_8"/>
</dbReference>
<dbReference type="AlphaFoldDB" id="A0A4U0XL97"/>